<dbReference type="OrthoDB" id="191139at2759"/>
<dbReference type="EMBL" id="JACAZI010000007">
    <property type="protein sequence ID" value="KAF7355956.1"/>
    <property type="molecule type" value="Genomic_DNA"/>
</dbReference>
<dbReference type="Proteomes" id="UP000620124">
    <property type="component" value="Unassembled WGS sequence"/>
</dbReference>
<dbReference type="AlphaFoldDB" id="A0A8H6YCR7"/>
<dbReference type="Gene3D" id="3.40.50.720">
    <property type="entry name" value="NAD(P)-binding Rossmann-like Domain"/>
    <property type="match status" value="1"/>
</dbReference>
<dbReference type="SUPFAM" id="SSF51735">
    <property type="entry name" value="NAD(P)-binding Rossmann-fold domains"/>
    <property type="match status" value="1"/>
</dbReference>
<keyword evidence="4" id="KW-1185">Reference proteome</keyword>
<evidence type="ECO:0000256" key="2">
    <source>
        <dbReference type="ARBA" id="ARBA00023002"/>
    </source>
</evidence>
<evidence type="ECO:0000256" key="1">
    <source>
        <dbReference type="ARBA" id="ARBA00006484"/>
    </source>
</evidence>
<evidence type="ECO:0000313" key="4">
    <source>
        <dbReference type="Proteomes" id="UP000620124"/>
    </source>
</evidence>
<evidence type="ECO:0000313" key="3">
    <source>
        <dbReference type="EMBL" id="KAF7355956.1"/>
    </source>
</evidence>
<dbReference type="GO" id="GO:0016491">
    <property type="term" value="F:oxidoreductase activity"/>
    <property type="evidence" value="ECO:0007669"/>
    <property type="project" value="UniProtKB-KW"/>
</dbReference>
<sequence length="330" mass="35566">MALQTFSFSTTADEVATSLADQIAGKNVLVTGTSINGLGFETARAIAKYANLVIITGYNAERLKLSEDAIKKEIPSANIRCLVLDLSSMAAVRAAAAEVNAYPEPLHVLINNAAAVIGPFKLTVDGLESQMAINHVGHFLLTKLLMPKLLASKTTVTPSFTPRVVFLSSHAHIYCDGVDLAAIEHPSAETYDIGQGYYRSKVANILTTRELARRGRGVLNAFSVHPGAIYTNITEKEESREYLQSVGHLDADGKPARNPRWNYKTIPQGAATTVVAAFDPRLEDKSGAYLADCVEDNAGVAPHSSDPVMAEKLWVLTEKLIGEPFVLPFA</sequence>
<reference evidence="3" key="1">
    <citation type="submission" date="2020-05" db="EMBL/GenBank/DDBJ databases">
        <title>Mycena genomes resolve the evolution of fungal bioluminescence.</title>
        <authorList>
            <person name="Tsai I.J."/>
        </authorList>
    </citation>
    <scope>NUCLEOTIDE SEQUENCE</scope>
    <source>
        <strain evidence="3">CCC161011</strain>
    </source>
</reference>
<dbReference type="PANTHER" id="PTHR24320:SF283">
    <property type="entry name" value="RETINOL DEHYDROGENASE 11"/>
    <property type="match status" value="1"/>
</dbReference>
<protein>
    <submittedName>
        <fullName evidence="3">Short-chain dehydrogenase/reductase family protein</fullName>
    </submittedName>
</protein>
<name>A0A8H6YCR7_9AGAR</name>
<keyword evidence="2" id="KW-0560">Oxidoreductase</keyword>
<comment type="caution">
    <text evidence="3">The sequence shown here is derived from an EMBL/GenBank/DDBJ whole genome shotgun (WGS) entry which is preliminary data.</text>
</comment>
<proteinExistence type="inferred from homology"/>
<dbReference type="PANTHER" id="PTHR24320">
    <property type="entry name" value="RETINOL DEHYDROGENASE"/>
    <property type="match status" value="1"/>
</dbReference>
<organism evidence="3 4">
    <name type="scientific">Mycena venus</name>
    <dbReference type="NCBI Taxonomy" id="2733690"/>
    <lineage>
        <taxon>Eukaryota</taxon>
        <taxon>Fungi</taxon>
        <taxon>Dikarya</taxon>
        <taxon>Basidiomycota</taxon>
        <taxon>Agaricomycotina</taxon>
        <taxon>Agaricomycetes</taxon>
        <taxon>Agaricomycetidae</taxon>
        <taxon>Agaricales</taxon>
        <taxon>Marasmiineae</taxon>
        <taxon>Mycenaceae</taxon>
        <taxon>Mycena</taxon>
    </lineage>
</organism>
<dbReference type="InterPro" id="IPR002347">
    <property type="entry name" value="SDR_fam"/>
</dbReference>
<gene>
    <name evidence="3" type="ORF">MVEN_00924900</name>
</gene>
<dbReference type="InterPro" id="IPR036291">
    <property type="entry name" value="NAD(P)-bd_dom_sf"/>
</dbReference>
<comment type="similarity">
    <text evidence="1">Belongs to the short-chain dehydrogenases/reductases (SDR) family.</text>
</comment>
<dbReference type="Pfam" id="PF00106">
    <property type="entry name" value="adh_short"/>
    <property type="match status" value="1"/>
</dbReference>
<accession>A0A8H6YCR7</accession>